<dbReference type="Proteomes" id="UP000094385">
    <property type="component" value="Unassembled WGS sequence"/>
</dbReference>
<reference evidence="3 4" key="1">
    <citation type="journal article" date="2016" name="Proc. Natl. Acad. Sci. U.S.A.">
        <title>Comparative genomics of biotechnologically important yeasts.</title>
        <authorList>
            <person name="Riley R."/>
            <person name="Haridas S."/>
            <person name="Wolfe K.H."/>
            <person name="Lopes M.R."/>
            <person name="Hittinger C.T."/>
            <person name="Goeker M."/>
            <person name="Salamov A.A."/>
            <person name="Wisecaver J.H."/>
            <person name="Long T.M."/>
            <person name="Calvey C.H."/>
            <person name="Aerts A.L."/>
            <person name="Barry K.W."/>
            <person name="Choi C."/>
            <person name="Clum A."/>
            <person name="Coughlan A.Y."/>
            <person name="Deshpande S."/>
            <person name="Douglass A.P."/>
            <person name="Hanson S.J."/>
            <person name="Klenk H.-P."/>
            <person name="LaButti K.M."/>
            <person name="Lapidus A."/>
            <person name="Lindquist E.A."/>
            <person name="Lipzen A.M."/>
            <person name="Meier-Kolthoff J.P."/>
            <person name="Ohm R.A."/>
            <person name="Otillar R.P."/>
            <person name="Pangilinan J.L."/>
            <person name="Peng Y."/>
            <person name="Rokas A."/>
            <person name="Rosa C.A."/>
            <person name="Scheuner C."/>
            <person name="Sibirny A.A."/>
            <person name="Slot J.C."/>
            <person name="Stielow J.B."/>
            <person name="Sun H."/>
            <person name="Kurtzman C.P."/>
            <person name="Blackwell M."/>
            <person name="Grigoriev I.V."/>
            <person name="Jeffries T.W."/>
        </authorList>
    </citation>
    <scope>NUCLEOTIDE SEQUENCE [LARGE SCALE GENOMIC DNA]</scope>
    <source>
        <strain evidence="3 4">NRRL Y-11557</strain>
    </source>
</reference>
<evidence type="ECO:0000259" key="2">
    <source>
        <dbReference type="Pfam" id="PF00248"/>
    </source>
</evidence>
<protein>
    <recommendedName>
        <fullName evidence="2">NADP-dependent oxidoreductase domain-containing protein</fullName>
    </recommendedName>
</protein>
<dbReference type="OrthoDB" id="48988at2759"/>
<dbReference type="CDD" id="cd19075">
    <property type="entry name" value="AKR_AKR7A1-5"/>
    <property type="match status" value="1"/>
</dbReference>
<evidence type="ECO:0000313" key="4">
    <source>
        <dbReference type="Proteomes" id="UP000094385"/>
    </source>
</evidence>
<accession>A0A1E3PZV5</accession>
<evidence type="ECO:0000313" key="3">
    <source>
        <dbReference type="EMBL" id="ODQ70442.1"/>
    </source>
</evidence>
<proteinExistence type="predicted"/>
<evidence type="ECO:0000256" key="1">
    <source>
        <dbReference type="ARBA" id="ARBA00023002"/>
    </source>
</evidence>
<dbReference type="InterPro" id="IPR050523">
    <property type="entry name" value="AKR_Detox_Biosynth"/>
</dbReference>
<name>A0A1E3PZV5_LIPST</name>
<dbReference type="AlphaFoldDB" id="A0A1E3PZV5"/>
<feature type="domain" description="NADP-dependent oxidoreductase" evidence="2">
    <location>
        <begin position="5"/>
        <end position="307"/>
    </location>
</feature>
<dbReference type="InterPro" id="IPR023210">
    <property type="entry name" value="NADP_OxRdtase_dom"/>
</dbReference>
<dbReference type="SUPFAM" id="SSF51430">
    <property type="entry name" value="NAD(P)-linked oxidoreductase"/>
    <property type="match status" value="1"/>
</dbReference>
<dbReference type="PANTHER" id="PTHR43364">
    <property type="entry name" value="NADH-SPECIFIC METHYLGLYOXAL REDUCTASE-RELATED"/>
    <property type="match status" value="1"/>
</dbReference>
<organism evidence="3 4">
    <name type="scientific">Lipomyces starkeyi NRRL Y-11557</name>
    <dbReference type="NCBI Taxonomy" id="675824"/>
    <lineage>
        <taxon>Eukaryota</taxon>
        <taxon>Fungi</taxon>
        <taxon>Dikarya</taxon>
        <taxon>Ascomycota</taxon>
        <taxon>Saccharomycotina</taxon>
        <taxon>Lipomycetes</taxon>
        <taxon>Lipomycetales</taxon>
        <taxon>Lipomycetaceae</taxon>
        <taxon>Lipomyces</taxon>
    </lineage>
</organism>
<dbReference type="PANTHER" id="PTHR43364:SF4">
    <property type="entry name" value="NAD(P)-LINKED OXIDOREDUCTASE SUPERFAMILY PROTEIN"/>
    <property type="match status" value="1"/>
</dbReference>
<dbReference type="EMBL" id="KV454300">
    <property type="protein sequence ID" value="ODQ70442.1"/>
    <property type="molecule type" value="Genomic_DNA"/>
</dbReference>
<dbReference type="STRING" id="675824.A0A1E3PZV5"/>
<gene>
    <name evidence="3" type="ORF">LIPSTDRAFT_5902</name>
</gene>
<sequence length="319" mass="35942">MPVDLILGTNNVGPHGKIKTTADLSAILDLYHSLGNKYLDTAYLYPAGYPGESETFLGDLEVTQDGKFVLDTKVRSFEDGAHAADQIYKSVDEQLKRLKVDKVRTLYLHAPDRTVSFEESHKAMNDLYKQGKFERFGISNYQPDEILGFVERAKKYGWVAPCAYEGLYNIFSRRAETELLPIFRKHNIDFYAYSPLASGFFSNIKRNEPPPAGGHFDPTTFNGQFNQGWFFKDALFTAVEELKTVGEKYGISNNAIALRWLRHHSQLSNGDAILVGYSNLGQLKQNLEHLDQGPLPEEIVEVIDKIWDAIEADAPKAAL</sequence>
<dbReference type="InterPro" id="IPR036812">
    <property type="entry name" value="NAD(P)_OxRdtase_dom_sf"/>
</dbReference>
<dbReference type="Pfam" id="PF00248">
    <property type="entry name" value="Aldo_ket_red"/>
    <property type="match status" value="1"/>
</dbReference>
<dbReference type="Gene3D" id="3.20.20.100">
    <property type="entry name" value="NADP-dependent oxidoreductase domain"/>
    <property type="match status" value="1"/>
</dbReference>
<keyword evidence="4" id="KW-1185">Reference proteome</keyword>
<dbReference type="GO" id="GO:0016491">
    <property type="term" value="F:oxidoreductase activity"/>
    <property type="evidence" value="ECO:0007669"/>
    <property type="project" value="UniProtKB-KW"/>
</dbReference>
<keyword evidence="1" id="KW-0560">Oxidoreductase</keyword>